<evidence type="ECO:0000313" key="3">
    <source>
        <dbReference type="Proteomes" id="UP001338125"/>
    </source>
</evidence>
<protein>
    <submittedName>
        <fullName evidence="2">ATP-dependent RNA helicase DED1</fullName>
    </submittedName>
</protein>
<accession>A0ABR0SNS5</accession>
<dbReference type="GO" id="GO:0004386">
    <property type="term" value="F:helicase activity"/>
    <property type="evidence" value="ECO:0007669"/>
    <property type="project" value="UniProtKB-KW"/>
</dbReference>
<keyword evidence="2" id="KW-0067">ATP-binding</keyword>
<proteinExistence type="predicted"/>
<keyword evidence="2" id="KW-0547">Nucleotide-binding</keyword>
<dbReference type="EMBL" id="JAVFKD010000012">
    <property type="protein sequence ID" value="KAK5993410.1"/>
    <property type="molecule type" value="Genomic_DNA"/>
</dbReference>
<gene>
    <name evidence="2" type="ORF">PT974_06840</name>
</gene>
<feature type="compositionally biased region" description="Gly residues" evidence="1">
    <location>
        <begin position="135"/>
        <end position="144"/>
    </location>
</feature>
<feature type="region of interest" description="Disordered" evidence="1">
    <location>
        <begin position="87"/>
        <end position="117"/>
    </location>
</feature>
<name>A0ABR0SNS5_9HYPO</name>
<sequence>MADQINMNGLNLGAESAAASQARSYIPPHMRGRQGAAPAPAAPAPAINGNSQPPVNGVNGTPPPSTVVLTTALGLLGIQTANNFPAGGRQGGGNWGGDAPAFSNNNTAGGNRRGGGGWGGRGGYSGGYEGHGNGGGGGGGGGGTNIARGSGDGRWQDGKHIAGPANPRTERELFGTADDPSKQHTGINFEKYDDIPVEASGRDVPEPVHQFTNPL</sequence>
<feature type="region of interest" description="Disordered" evidence="1">
    <location>
        <begin position="135"/>
        <end position="187"/>
    </location>
</feature>
<comment type="caution">
    <text evidence="2">The sequence shown here is derived from an EMBL/GenBank/DDBJ whole genome shotgun (WGS) entry which is preliminary data.</text>
</comment>
<evidence type="ECO:0000256" key="1">
    <source>
        <dbReference type="SAM" id="MobiDB-lite"/>
    </source>
</evidence>
<keyword evidence="2" id="KW-0378">Hydrolase</keyword>
<keyword evidence="3" id="KW-1185">Reference proteome</keyword>
<feature type="region of interest" description="Disordered" evidence="1">
    <location>
        <begin position="28"/>
        <end position="61"/>
    </location>
</feature>
<reference evidence="2 3" key="1">
    <citation type="submission" date="2024-01" db="EMBL/GenBank/DDBJ databases">
        <title>Complete genome of Cladobotryum mycophilum ATHUM6906.</title>
        <authorList>
            <person name="Christinaki A.C."/>
            <person name="Myridakis A.I."/>
            <person name="Kouvelis V.N."/>
        </authorList>
    </citation>
    <scope>NUCLEOTIDE SEQUENCE [LARGE SCALE GENOMIC DNA]</scope>
    <source>
        <strain evidence="2 3">ATHUM6906</strain>
    </source>
</reference>
<organism evidence="2 3">
    <name type="scientific">Cladobotryum mycophilum</name>
    <dbReference type="NCBI Taxonomy" id="491253"/>
    <lineage>
        <taxon>Eukaryota</taxon>
        <taxon>Fungi</taxon>
        <taxon>Dikarya</taxon>
        <taxon>Ascomycota</taxon>
        <taxon>Pezizomycotina</taxon>
        <taxon>Sordariomycetes</taxon>
        <taxon>Hypocreomycetidae</taxon>
        <taxon>Hypocreales</taxon>
        <taxon>Hypocreaceae</taxon>
        <taxon>Cladobotryum</taxon>
    </lineage>
</organism>
<keyword evidence="2" id="KW-0347">Helicase</keyword>
<dbReference type="Proteomes" id="UP001338125">
    <property type="component" value="Unassembled WGS sequence"/>
</dbReference>
<evidence type="ECO:0000313" key="2">
    <source>
        <dbReference type="EMBL" id="KAK5993410.1"/>
    </source>
</evidence>